<evidence type="ECO:0000256" key="1">
    <source>
        <dbReference type="SAM" id="MobiDB-lite"/>
    </source>
</evidence>
<dbReference type="PROSITE" id="PS51468">
    <property type="entry name" value="VIT"/>
    <property type="match status" value="1"/>
</dbReference>
<sequence length="977" mass="106129">MSTLYYIVVGSEDELPRFRGRESAPLERVSVSGVIRDTVAQYTLEQTYVNPLTDATIEAVYSFPLYESVAVSGFEAEVDGRKIVGRVQEKVAARKEYEEAVQAGKVASLLEQERPDVFQASIGNIPPAKKICIRITLVSAIKQDADENQVRFVLPTAIAPRYGAGPVSTSNVNSSASKLSVSMACAMSKPITSIQSPSHTMAVHLGSSSSEDSSSPVSFEPNRARVSLTADSLLDKDLVIIIQSPGLDAPRALVERHPTDGTHAVSLTFAPRFALNPLRGSELIFLVDRSGSMMGPQMQQAGQALELFLRSIPFEDHSFNIIGFGSTHKALFPKSAAYNEESLKKGISYAQQLQADMGGTEMTGAFQEAFQRRRRDVPTQIFLLTDGEIWDVDNLVQVVREAVEEGEKSDSFVRVFSLGVGASVSHHLIESVARAGSGYAQLVVEGERMEKKVVGMLKAALMPPVTNVSVQWTSEATPAPAVEDANEEDFEMVEASGESKAVPAPSEDKPTINLFDTSPELVSPPPPPPTPLPNIVIAVNQAPFKVPALYRGARFTIYAILSSTTPVPKELVLRGSSPDGPVELKVAVEPVHEGETMLHALAARTLVRDLEEGSSCIHALGRATTETNEQMLRRLGVQVVTQEGKKYNDLPFSSNLVFDITKQKILDLALKYNLSSKYTSWVAIDTESQQRIIQDEDKNVIAAGLSKRACINLAGRSSAMSFSGKSRSRLMAVRAPAASFSQQQQQQQLQLQQLISAVAAKPSGSGHGVQQSAVYLPHAPQARAGLLEAGRSFMRKRSDRSRGIEQDTARSWNCSSPDVGPALMELSCASHGLDVRKESAIGLAEPAMDRKEGGLSSDPHARLRSILQHQRFDGLFPLNSEVAFLLSTTVEDLQGKLGELRKGSGVELSEAEWEMVWATCLAVELMRKQLPELQEEWELVVEKAEKRVAALVKSPQDVAALQQAASELLQAVSKTDH</sequence>
<accession>A0A8T0IE84</accession>
<protein>
    <submittedName>
        <fullName evidence="4">Uncharacterized protein</fullName>
    </submittedName>
</protein>
<evidence type="ECO:0000313" key="4">
    <source>
        <dbReference type="EMBL" id="KAG0581191.1"/>
    </source>
</evidence>
<dbReference type="Pfam" id="PF13768">
    <property type="entry name" value="VWA_3"/>
    <property type="match status" value="1"/>
</dbReference>
<dbReference type="SMART" id="SM00609">
    <property type="entry name" value="VIT"/>
    <property type="match status" value="1"/>
</dbReference>
<dbReference type="Proteomes" id="UP000822688">
    <property type="component" value="Chromosome 4"/>
</dbReference>
<keyword evidence="5" id="KW-1185">Reference proteome</keyword>
<dbReference type="InterPro" id="IPR002035">
    <property type="entry name" value="VWF_A"/>
</dbReference>
<dbReference type="InterPro" id="IPR013694">
    <property type="entry name" value="VIT"/>
</dbReference>
<dbReference type="SUPFAM" id="SSF53300">
    <property type="entry name" value="vWA-like"/>
    <property type="match status" value="1"/>
</dbReference>
<gene>
    <name evidence="4" type="ORF">KC19_4G231000</name>
</gene>
<name>A0A8T0IE84_CERPU</name>
<reference evidence="4" key="1">
    <citation type="submission" date="2020-06" db="EMBL/GenBank/DDBJ databases">
        <title>WGS assembly of Ceratodon purpureus strain R40.</title>
        <authorList>
            <person name="Carey S.B."/>
            <person name="Jenkins J."/>
            <person name="Shu S."/>
            <person name="Lovell J.T."/>
            <person name="Sreedasyam A."/>
            <person name="Maumus F."/>
            <person name="Tiley G.P."/>
            <person name="Fernandez-Pozo N."/>
            <person name="Barry K."/>
            <person name="Chen C."/>
            <person name="Wang M."/>
            <person name="Lipzen A."/>
            <person name="Daum C."/>
            <person name="Saski C.A."/>
            <person name="Payton A.C."/>
            <person name="Mcbreen J.C."/>
            <person name="Conrad R.E."/>
            <person name="Kollar L.M."/>
            <person name="Olsson S."/>
            <person name="Huttunen S."/>
            <person name="Landis J.B."/>
            <person name="Wickett N.J."/>
            <person name="Johnson M.G."/>
            <person name="Rensing S.A."/>
            <person name="Grimwood J."/>
            <person name="Schmutz J."/>
            <person name="Mcdaniel S.F."/>
        </authorList>
    </citation>
    <scope>NUCLEOTIDE SEQUENCE</scope>
    <source>
        <strain evidence="4">R40</strain>
    </source>
</reference>
<feature type="domain" description="VIT" evidence="3">
    <location>
        <begin position="10"/>
        <end position="139"/>
    </location>
</feature>
<organism evidence="4 5">
    <name type="scientific">Ceratodon purpureus</name>
    <name type="common">Fire moss</name>
    <name type="synonym">Dicranum purpureum</name>
    <dbReference type="NCBI Taxonomy" id="3225"/>
    <lineage>
        <taxon>Eukaryota</taxon>
        <taxon>Viridiplantae</taxon>
        <taxon>Streptophyta</taxon>
        <taxon>Embryophyta</taxon>
        <taxon>Bryophyta</taxon>
        <taxon>Bryophytina</taxon>
        <taxon>Bryopsida</taxon>
        <taxon>Dicranidae</taxon>
        <taxon>Pseudoditrichales</taxon>
        <taxon>Ditrichaceae</taxon>
        <taxon>Ceratodon</taxon>
    </lineage>
</organism>
<dbReference type="PANTHER" id="PTHR45737:SF6">
    <property type="entry name" value="VON WILLEBRAND FACTOR A DOMAIN-CONTAINING PROTEIN 5A"/>
    <property type="match status" value="1"/>
</dbReference>
<evidence type="ECO:0000313" key="5">
    <source>
        <dbReference type="Proteomes" id="UP000822688"/>
    </source>
</evidence>
<proteinExistence type="predicted"/>
<dbReference type="Pfam" id="PF08487">
    <property type="entry name" value="VIT"/>
    <property type="match status" value="1"/>
</dbReference>
<dbReference type="Gene3D" id="3.40.50.410">
    <property type="entry name" value="von Willebrand factor, type A domain"/>
    <property type="match status" value="1"/>
</dbReference>
<dbReference type="PANTHER" id="PTHR45737">
    <property type="entry name" value="VON WILLEBRAND FACTOR A DOMAIN-CONTAINING PROTEIN 5A"/>
    <property type="match status" value="1"/>
</dbReference>
<comment type="caution">
    <text evidence="4">The sequence shown here is derived from an EMBL/GenBank/DDBJ whole genome shotgun (WGS) entry which is preliminary data.</text>
</comment>
<evidence type="ECO:0000259" key="2">
    <source>
        <dbReference type="PROSITE" id="PS50234"/>
    </source>
</evidence>
<evidence type="ECO:0000259" key="3">
    <source>
        <dbReference type="PROSITE" id="PS51468"/>
    </source>
</evidence>
<dbReference type="SMART" id="SM00327">
    <property type="entry name" value="VWA"/>
    <property type="match status" value="1"/>
</dbReference>
<dbReference type="PROSITE" id="PS50234">
    <property type="entry name" value="VWFA"/>
    <property type="match status" value="1"/>
</dbReference>
<dbReference type="EMBL" id="CM026424">
    <property type="protein sequence ID" value="KAG0581191.1"/>
    <property type="molecule type" value="Genomic_DNA"/>
</dbReference>
<dbReference type="AlphaFoldDB" id="A0A8T0IE84"/>
<feature type="domain" description="VWFA" evidence="2">
    <location>
        <begin position="282"/>
        <end position="465"/>
    </location>
</feature>
<dbReference type="InterPro" id="IPR036465">
    <property type="entry name" value="vWFA_dom_sf"/>
</dbReference>
<feature type="region of interest" description="Disordered" evidence="1">
    <location>
        <begin position="199"/>
        <end position="219"/>
    </location>
</feature>
<feature type="compositionally biased region" description="Low complexity" evidence="1">
    <location>
        <begin position="207"/>
        <end position="218"/>
    </location>
</feature>